<dbReference type="Pfam" id="PF13523">
    <property type="entry name" value="Acetyltransf_8"/>
    <property type="match status" value="1"/>
</dbReference>
<dbReference type="SMART" id="SM01006">
    <property type="entry name" value="AlcB"/>
    <property type="match status" value="1"/>
</dbReference>
<reference evidence="4" key="5">
    <citation type="journal article" date="2018" name="Misainmurhag Hoiji">
        <title>Complete genome sequence of multidrug-resistant Moraxella osloensis NP7 with multiple plasmids isolated from human skin.</title>
        <authorList>
            <person name="Ganzorig M."/>
            <person name="Lim J.Y."/>
            <person name="Hwang I."/>
            <person name="Lee K."/>
        </authorList>
    </citation>
    <scope>NUCLEOTIDE SEQUENCE</scope>
    <source>
        <strain evidence="4">NP7</strain>
        <plasmid evidence="4">pNP7-6</plasmid>
    </source>
</reference>
<proteinExistence type="predicted"/>
<geneLocation type="plasmid" evidence="7">
    <name>pyhs2</name>
</geneLocation>
<keyword evidence="5" id="KW-0808">Transferase</keyword>
<reference evidence="6" key="2">
    <citation type="submission" date="2017-10" db="EMBL/GenBank/DDBJ databases">
        <title>Complete genome sequence of Moraxella osloensis NP7 isolated from human skin.</title>
        <authorList>
            <person name="Lee K."/>
            <person name="Lim J.Y."/>
            <person name="Hwang I."/>
        </authorList>
    </citation>
    <scope>NUCLEOTIDE SEQUENCE [LARGE SCALE GENOMIC DNA]</scope>
    <source>
        <strain evidence="6">NP7</strain>
        <plasmid evidence="6">pnp7-6</plasmid>
    </source>
</reference>
<dbReference type="PANTHER" id="PTHR31438:SF1">
    <property type="entry name" value="LYSINE N-ACYLTRANSFERASE C17G9.06C-RELATED"/>
    <property type="match status" value="1"/>
</dbReference>
<dbReference type="InterPro" id="IPR016181">
    <property type="entry name" value="Acyl_CoA_acyltransferase"/>
</dbReference>
<evidence type="ECO:0000313" key="6">
    <source>
        <dbReference type="Proteomes" id="UP000229340"/>
    </source>
</evidence>
<dbReference type="SUPFAM" id="SSF55729">
    <property type="entry name" value="Acyl-CoA N-acyltransferases (Nat)"/>
    <property type="match status" value="1"/>
</dbReference>
<reference evidence="3" key="1">
    <citation type="submission" date="2017-10" db="EMBL/GenBank/DDBJ databases">
        <title>Complete Genome Sequence from Moraxella oslensis YHS isolated from human skin.</title>
        <authorList>
            <person name="Lee K."/>
            <person name="Lim J.Y."/>
            <person name="Hwang I."/>
        </authorList>
    </citation>
    <scope>NUCLEOTIDE SEQUENCE</scope>
    <source>
        <strain evidence="3">YHS</strain>
        <plasmid evidence="3">pYHS2</plasmid>
    </source>
</reference>
<evidence type="ECO:0000313" key="4">
    <source>
        <dbReference type="EMBL" id="ATR80141.1"/>
    </source>
</evidence>
<name>A0A173MZ42_FAUOS</name>
<evidence type="ECO:0000256" key="1">
    <source>
        <dbReference type="ARBA" id="ARBA00004924"/>
    </source>
</evidence>
<dbReference type="Gene3D" id="3.40.630.30">
    <property type="match status" value="1"/>
</dbReference>
<sequence>MKSAMMTQLPNQFSRNFYQKTFCLRALRYPEDMPLIYQWMHAEHVVAQWQLHLPMPALKAHIEKALADDHQRLYIVVCDGVDIGYTEVYEAKRDRLARYYQAKDSDIGWHLLLGNTDAVGRGYLKPTGMLISEFIFEHTEATKIVVEPDSSIELYQWVTKQFGYFLQRYIEMPEKKASLYFCHREDFYQSNGYQSFYPTITDTL</sequence>
<dbReference type="AlphaFoldDB" id="A0A173MZ42"/>
<comment type="pathway">
    <text evidence="1">Siderophore biosynthesis.</text>
</comment>
<dbReference type="Proteomes" id="UP000229340">
    <property type="component" value="Plasmid pNP7-6"/>
</dbReference>
<geneLocation type="plasmid" evidence="3">
    <name>pYHS2</name>
</geneLocation>
<accession>A0A173MZ42</accession>
<dbReference type="Proteomes" id="UP000234914">
    <property type="component" value="Unassembled WGS sequence"/>
</dbReference>
<dbReference type="InterPro" id="IPR019432">
    <property type="entry name" value="Acyltransferase_MbtK/IucB-like"/>
</dbReference>
<dbReference type="GO" id="GO:0019290">
    <property type="term" value="P:siderophore biosynthetic process"/>
    <property type="evidence" value="ECO:0007669"/>
    <property type="project" value="InterPro"/>
</dbReference>
<evidence type="ECO:0000313" key="3">
    <source>
        <dbReference type="EMBL" id="ATQ84245.1"/>
    </source>
</evidence>
<dbReference type="PANTHER" id="PTHR31438">
    <property type="entry name" value="LYSINE N-ACYLTRANSFERASE C17G9.06C-RELATED"/>
    <property type="match status" value="1"/>
</dbReference>
<evidence type="ECO:0000313" key="8">
    <source>
        <dbReference type="Proteomes" id="UP000234914"/>
    </source>
</evidence>
<keyword evidence="3" id="KW-0614">Plasmid</keyword>
<geneLocation type="plasmid" evidence="6">
    <name>pnp7-6</name>
</geneLocation>
<organism evidence="5 8">
    <name type="scientific">Faucicola osloensis</name>
    <name type="common">Moraxella osloensis</name>
    <dbReference type="NCBI Taxonomy" id="34062"/>
    <lineage>
        <taxon>Bacteria</taxon>
        <taxon>Pseudomonadati</taxon>
        <taxon>Pseudomonadota</taxon>
        <taxon>Gammaproteobacteria</taxon>
        <taxon>Moraxellales</taxon>
        <taxon>Moraxellaceae</taxon>
        <taxon>Faucicola</taxon>
    </lineage>
</organism>
<dbReference type="GO" id="GO:0016410">
    <property type="term" value="F:N-acyltransferase activity"/>
    <property type="evidence" value="ECO:0007669"/>
    <property type="project" value="TreeGrafter"/>
</dbReference>
<protein>
    <submittedName>
        <fullName evidence="5">N-acetyltransferase</fullName>
    </submittedName>
</protein>
<reference evidence="5 8" key="3">
    <citation type="submission" date="2017-12" db="EMBL/GenBank/DDBJ databases">
        <title>Phylogenetic diversity of female urinary microbiome.</title>
        <authorList>
            <person name="Thomas-White K."/>
            <person name="Wolfe A.J."/>
        </authorList>
    </citation>
    <scope>NUCLEOTIDE SEQUENCE [LARGE SCALE GENOMIC DNA]</scope>
    <source>
        <strain evidence="5 8">UMB0416</strain>
    </source>
</reference>
<dbReference type="EMBL" id="PKJS01000016">
    <property type="protein sequence ID" value="PKZ67973.1"/>
    <property type="molecule type" value="Genomic_DNA"/>
</dbReference>
<geneLocation type="plasmid" evidence="4">
    <name>pNP7-6</name>
</geneLocation>
<dbReference type="OrthoDB" id="9087497at2"/>
<evidence type="ECO:0000259" key="2">
    <source>
        <dbReference type="SMART" id="SM01006"/>
    </source>
</evidence>
<dbReference type="RefSeq" id="WP_007114887.1">
    <property type="nucleotide sequence ID" value="NZ_CP024449.1"/>
</dbReference>
<feature type="domain" description="Acyltransferase MbtK/IucB-like conserved" evidence="2">
    <location>
        <begin position="25"/>
        <end position="72"/>
    </location>
</feature>
<gene>
    <name evidence="5" type="ORF">CYJ96_10840</name>
    <name evidence="4" type="ORF">NP7_12440</name>
    <name evidence="3" type="ORF">YHS_09870</name>
</gene>
<dbReference type="EMBL" id="CP024449">
    <property type="protein sequence ID" value="ATR80141.1"/>
    <property type="molecule type" value="Genomic_DNA"/>
</dbReference>
<evidence type="ECO:0000313" key="5">
    <source>
        <dbReference type="EMBL" id="PKZ67973.1"/>
    </source>
</evidence>
<reference evidence="4 7" key="4">
    <citation type="journal article" date="2018" name="Genome Announc.">
        <title>Complete Genome Sequences of Three Moraxella osloensis Strains Isolated from Human Skin.</title>
        <authorList>
            <person name="Lim J.Y."/>
            <person name="Hwang I."/>
            <person name="Ganzorig M."/>
            <person name="Huang S.L."/>
            <person name="Cho G.S."/>
            <person name="Franz C.M.A.P."/>
            <person name="Lee K."/>
        </authorList>
    </citation>
    <scope>NUCLEOTIDE SEQUENCE [LARGE SCALE GENOMIC DNA]</scope>
    <source>
        <strain evidence="4">NP7</strain>
        <strain evidence="7">YHS</strain>
        <plasmid evidence="4">pNP7-6</plasmid>
    </source>
</reference>
<dbReference type="EMBL" id="CP024178">
    <property type="protein sequence ID" value="ATQ84245.1"/>
    <property type="molecule type" value="Genomic_DNA"/>
</dbReference>
<evidence type="ECO:0000313" key="7">
    <source>
        <dbReference type="Proteomes" id="UP000229521"/>
    </source>
</evidence>